<evidence type="ECO:0000256" key="1">
    <source>
        <dbReference type="SAM" id="Phobius"/>
    </source>
</evidence>
<name>A0A4U2ZVE6_BACMY</name>
<dbReference type="Proteomes" id="UP000305524">
    <property type="component" value="Unassembled WGS sequence"/>
</dbReference>
<accession>A0A4U2ZVE6</accession>
<reference evidence="2 3" key="1">
    <citation type="journal article" date="2019" name="Environ. Microbiol.">
        <title>An active ?-lactamase is a part of an orchestrated cell wall stress resistance network of Bacillus subtilis and related rhizosphere species.</title>
        <authorList>
            <person name="Bucher T."/>
            <person name="Keren-Paz A."/>
            <person name="Hausser J."/>
            <person name="Olender T."/>
            <person name="Cytryn E."/>
            <person name="Kolodkin-Gal I."/>
        </authorList>
    </citation>
    <scope>NUCLEOTIDE SEQUENCE [LARGE SCALE GENOMIC DNA]</scope>
    <source>
        <strain evidence="2 3">I186</strain>
    </source>
</reference>
<protein>
    <submittedName>
        <fullName evidence="2">Uncharacterized protein</fullName>
    </submittedName>
</protein>
<organism evidence="2 3">
    <name type="scientific">Bacillus mycoides</name>
    <dbReference type="NCBI Taxonomy" id="1405"/>
    <lineage>
        <taxon>Bacteria</taxon>
        <taxon>Bacillati</taxon>
        <taxon>Bacillota</taxon>
        <taxon>Bacilli</taxon>
        <taxon>Bacillales</taxon>
        <taxon>Bacillaceae</taxon>
        <taxon>Bacillus</taxon>
        <taxon>Bacillus cereus group</taxon>
    </lineage>
</organism>
<feature type="transmembrane region" description="Helical" evidence="1">
    <location>
        <begin position="12"/>
        <end position="32"/>
    </location>
</feature>
<dbReference type="AlphaFoldDB" id="A0A4U2ZVE6"/>
<keyword evidence="1" id="KW-0472">Membrane</keyword>
<evidence type="ECO:0000313" key="3">
    <source>
        <dbReference type="Proteomes" id="UP000305524"/>
    </source>
</evidence>
<keyword evidence="1" id="KW-1133">Transmembrane helix</keyword>
<dbReference type="EMBL" id="SZOD01001145">
    <property type="protein sequence ID" value="TKI79286.1"/>
    <property type="molecule type" value="Genomic_DNA"/>
</dbReference>
<dbReference type="RefSeq" id="WP_137059465.1">
    <property type="nucleotide sequence ID" value="NZ_SZOD01001145.1"/>
</dbReference>
<sequence length="116" mass="13507">MVAIVGGIVSGLVVYLIPKVVGVVSKFVKSIIIKSKYKIKKQIKYYKGEITAGDYMYLKQKPPEKLTRHERKIIEDTERIWQEQMKEFSETHKTPSIISVQEIREMVRDTEGLKKH</sequence>
<keyword evidence="1" id="KW-0812">Transmembrane</keyword>
<gene>
    <name evidence="2" type="ORF">FC701_32290</name>
</gene>
<comment type="caution">
    <text evidence="2">The sequence shown here is derived from an EMBL/GenBank/DDBJ whole genome shotgun (WGS) entry which is preliminary data.</text>
</comment>
<evidence type="ECO:0000313" key="2">
    <source>
        <dbReference type="EMBL" id="TKI79286.1"/>
    </source>
</evidence>
<proteinExistence type="predicted"/>